<proteinExistence type="predicted"/>
<protein>
    <submittedName>
        <fullName evidence="4">Putative aldolase class 2 protein YgbL</fullName>
    </submittedName>
</protein>
<keyword evidence="1" id="KW-0479">Metal-binding</keyword>
<keyword evidence="2" id="KW-0456">Lyase</keyword>
<dbReference type="HOGENOM" id="CLU_006033_3_2_11"/>
<dbReference type="PANTHER" id="PTHR22789">
    <property type="entry name" value="FUCULOSE PHOSPHATE ALDOLASE"/>
    <property type="match status" value="1"/>
</dbReference>
<keyword evidence="5" id="KW-1185">Reference proteome</keyword>
<dbReference type="GO" id="GO:0016832">
    <property type="term" value="F:aldehyde-lyase activity"/>
    <property type="evidence" value="ECO:0007669"/>
    <property type="project" value="TreeGrafter"/>
</dbReference>
<dbReference type="RefSeq" id="WP_020274610.1">
    <property type="nucleotide sequence ID" value="NZ_KE354281.1"/>
</dbReference>
<evidence type="ECO:0000256" key="1">
    <source>
        <dbReference type="ARBA" id="ARBA00022723"/>
    </source>
</evidence>
<name>S4MNG2_9ACTN</name>
<organism evidence="4 5">
    <name type="scientific">Streptomyces afghaniensis 772</name>
    <dbReference type="NCBI Taxonomy" id="1283301"/>
    <lineage>
        <taxon>Bacteria</taxon>
        <taxon>Bacillati</taxon>
        <taxon>Actinomycetota</taxon>
        <taxon>Actinomycetes</taxon>
        <taxon>Kitasatosporales</taxon>
        <taxon>Streptomycetaceae</taxon>
        <taxon>Streptomyces</taxon>
    </lineage>
</organism>
<dbReference type="GO" id="GO:0046872">
    <property type="term" value="F:metal ion binding"/>
    <property type="evidence" value="ECO:0007669"/>
    <property type="project" value="UniProtKB-KW"/>
</dbReference>
<evidence type="ECO:0000259" key="3">
    <source>
        <dbReference type="SMART" id="SM01007"/>
    </source>
</evidence>
<dbReference type="AlphaFoldDB" id="S4MNG2"/>
<dbReference type="SUPFAM" id="SSF53639">
    <property type="entry name" value="AraD/HMP-PK domain-like"/>
    <property type="match status" value="1"/>
</dbReference>
<evidence type="ECO:0000313" key="5">
    <source>
        <dbReference type="Proteomes" id="UP000015001"/>
    </source>
</evidence>
<evidence type="ECO:0000313" key="4">
    <source>
        <dbReference type="EMBL" id="EPJ37130.1"/>
    </source>
</evidence>
<dbReference type="PANTHER" id="PTHR22789:SF0">
    <property type="entry name" value="3-OXO-TETRONATE 4-PHOSPHATE DECARBOXYLASE-RELATED"/>
    <property type="match status" value="1"/>
</dbReference>
<dbReference type="InterPro" id="IPR050197">
    <property type="entry name" value="Aldolase_class_II_sugar_metab"/>
</dbReference>
<gene>
    <name evidence="4" type="ORF">STAFG_5737</name>
</gene>
<dbReference type="InterPro" id="IPR036409">
    <property type="entry name" value="Aldolase_II/adducin_N_sf"/>
</dbReference>
<dbReference type="GO" id="GO:0005829">
    <property type="term" value="C:cytosol"/>
    <property type="evidence" value="ECO:0007669"/>
    <property type="project" value="TreeGrafter"/>
</dbReference>
<dbReference type="Gene3D" id="3.40.225.10">
    <property type="entry name" value="Class II aldolase/adducin N-terminal domain"/>
    <property type="match status" value="1"/>
</dbReference>
<evidence type="ECO:0000256" key="2">
    <source>
        <dbReference type="ARBA" id="ARBA00023239"/>
    </source>
</evidence>
<dbReference type="GO" id="GO:0019323">
    <property type="term" value="P:pentose catabolic process"/>
    <property type="evidence" value="ECO:0007669"/>
    <property type="project" value="TreeGrafter"/>
</dbReference>
<dbReference type="NCBIfam" id="NF006000">
    <property type="entry name" value="PRK08130.1"/>
    <property type="match status" value="1"/>
</dbReference>
<dbReference type="SMART" id="SM01007">
    <property type="entry name" value="Aldolase_II"/>
    <property type="match status" value="1"/>
</dbReference>
<sequence>MTGQPGTTAGTGDDDAVDKAVDEAVDRAVEEARDEIVRVGTSLFARGYVHASAGNISAKAGDHHLITPTDAALGFLEPGRLALVDARGEQIAGDRASKTLTLHRRICSADPTARFVIHTHSTHLVALTLAGVWSDDDVLPPLTPYYVMKVGHVPLIPYHRPGDPRVADLVTARVAAHAASRTPLRAVLLDRLGPVVWGPDAATALAVLEELEETARLWLLTDRRPEPLPSHAIDELRSAFDAAW</sequence>
<dbReference type="PATRIC" id="fig|1283301.3.peg.5706"/>
<feature type="domain" description="Class II aldolase/adducin N-terminal" evidence="3">
    <location>
        <begin position="34"/>
        <end position="219"/>
    </location>
</feature>
<dbReference type="EMBL" id="AOPY01001519">
    <property type="protein sequence ID" value="EPJ37130.1"/>
    <property type="molecule type" value="Genomic_DNA"/>
</dbReference>
<comment type="caution">
    <text evidence="4">The sequence shown here is derived from an EMBL/GenBank/DDBJ whole genome shotgun (WGS) entry which is preliminary data.</text>
</comment>
<dbReference type="Proteomes" id="UP000015001">
    <property type="component" value="Unassembled WGS sequence"/>
</dbReference>
<dbReference type="Pfam" id="PF00596">
    <property type="entry name" value="Aldolase_II"/>
    <property type="match status" value="1"/>
</dbReference>
<reference evidence="4 5" key="1">
    <citation type="submission" date="2013-02" db="EMBL/GenBank/DDBJ databases">
        <title>Draft Genome Sequence of Streptomyces afghaniensis, Which Produces Compounds of the Julimycin B-Complex.</title>
        <authorList>
            <person name="Gruening B.A."/>
            <person name="Praeg A."/>
            <person name="Erxleben A."/>
            <person name="Guenther S."/>
            <person name="Fiedler H.-P."/>
            <person name="Goodfellow M."/>
            <person name="Mueller M."/>
        </authorList>
    </citation>
    <scope>NUCLEOTIDE SEQUENCE [LARGE SCALE GENOMIC DNA]</scope>
    <source>
        <strain evidence="4 5">772</strain>
    </source>
</reference>
<dbReference type="InterPro" id="IPR001303">
    <property type="entry name" value="Aldolase_II/adducin_N"/>
</dbReference>
<accession>S4MNG2</accession>